<proteinExistence type="predicted"/>
<keyword evidence="1" id="KW-0732">Signal</keyword>
<comment type="caution">
    <text evidence="2">The sequence shown here is derived from an EMBL/GenBank/DDBJ whole genome shotgun (WGS) entry which is preliminary data.</text>
</comment>
<sequence length="75" mass="8076">MLSANGVAAFFLDIHVGLANALEPDGEGPPEVPESPLPTEQDLIRVDLTDQVMEDVLHLRTAPLLQLVKEVSLSC</sequence>
<reference evidence="2" key="1">
    <citation type="submission" date="2020-06" db="EMBL/GenBank/DDBJ databases">
        <authorList>
            <person name="Li T."/>
            <person name="Hu X."/>
            <person name="Zhang T."/>
            <person name="Song X."/>
            <person name="Zhang H."/>
            <person name="Dai N."/>
            <person name="Sheng W."/>
            <person name="Hou X."/>
            <person name="Wei L."/>
        </authorList>
    </citation>
    <scope>NUCLEOTIDE SEQUENCE</scope>
    <source>
        <strain evidence="2">KEN1</strain>
        <tissue evidence="2">Leaf</tissue>
    </source>
</reference>
<dbReference type="EMBL" id="JACGWN010000001">
    <property type="protein sequence ID" value="KAL0463229.1"/>
    <property type="molecule type" value="Genomic_DNA"/>
</dbReference>
<gene>
    <name evidence="2" type="ORF">Slati_0210500</name>
</gene>
<accession>A0AAW2YC47</accession>
<feature type="chain" id="PRO_5043654844" evidence="1">
    <location>
        <begin position="22"/>
        <end position="75"/>
    </location>
</feature>
<evidence type="ECO:0000313" key="2">
    <source>
        <dbReference type="EMBL" id="KAL0463229.1"/>
    </source>
</evidence>
<feature type="signal peptide" evidence="1">
    <location>
        <begin position="1"/>
        <end position="21"/>
    </location>
</feature>
<reference evidence="2" key="2">
    <citation type="journal article" date="2024" name="Plant">
        <title>Genomic evolution and insights into agronomic trait innovations of Sesamum species.</title>
        <authorList>
            <person name="Miao H."/>
            <person name="Wang L."/>
            <person name="Qu L."/>
            <person name="Liu H."/>
            <person name="Sun Y."/>
            <person name="Le M."/>
            <person name="Wang Q."/>
            <person name="Wei S."/>
            <person name="Zheng Y."/>
            <person name="Lin W."/>
            <person name="Duan Y."/>
            <person name="Cao H."/>
            <person name="Xiong S."/>
            <person name="Wang X."/>
            <person name="Wei L."/>
            <person name="Li C."/>
            <person name="Ma Q."/>
            <person name="Ju M."/>
            <person name="Zhao R."/>
            <person name="Li G."/>
            <person name="Mu C."/>
            <person name="Tian Q."/>
            <person name="Mei H."/>
            <person name="Zhang T."/>
            <person name="Gao T."/>
            <person name="Zhang H."/>
        </authorList>
    </citation>
    <scope>NUCLEOTIDE SEQUENCE</scope>
    <source>
        <strain evidence="2">KEN1</strain>
    </source>
</reference>
<evidence type="ECO:0000256" key="1">
    <source>
        <dbReference type="SAM" id="SignalP"/>
    </source>
</evidence>
<dbReference type="AlphaFoldDB" id="A0AAW2YC47"/>
<protein>
    <submittedName>
        <fullName evidence="2">Uncharacterized protein</fullName>
    </submittedName>
</protein>
<organism evidence="2">
    <name type="scientific">Sesamum latifolium</name>
    <dbReference type="NCBI Taxonomy" id="2727402"/>
    <lineage>
        <taxon>Eukaryota</taxon>
        <taxon>Viridiplantae</taxon>
        <taxon>Streptophyta</taxon>
        <taxon>Embryophyta</taxon>
        <taxon>Tracheophyta</taxon>
        <taxon>Spermatophyta</taxon>
        <taxon>Magnoliopsida</taxon>
        <taxon>eudicotyledons</taxon>
        <taxon>Gunneridae</taxon>
        <taxon>Pentapetalae</taxon>
        <taxon>asterids</taxon>
        <taxon>lamiids</taxon>
        <taxon>Lamiales</taxon>
        <taxon>Pedaliaceae</taxon>
        <taxon>Sesamum</taxon>
    </lineage>
</organism>
<name>A0AAW2YC47_9LAMI</name>